<evidence type="ECO:0000313" key="1">
    <source>
        <dbReference type="EMBL" id="HEM66303.1"/>
    </source>
</evidence>
<proteinExistence type="predicted"/>
<dbReference type="EMBL" id="DSEU01000008">
    <property type="protein sequence ID" value="HEM66303.1"/>
    <property type="molecule type" value="Genomic_DNA"/>
</dbReference>
<organism evidence="1">
    <name type="scientific">Ignisphaera aggregans</name>
    <dbReference type="NCBI Taxonomy" id="334771"/>
    <lineage>
        <taxon>Archaea</taxon>
        <taxon>Thermoproteota</taxon>
        <taxon>Thermoprotei</taxon>
        <taxon>Desulfurococcales</taxon>
        <taxon>Desulfurococcaceae</taxon>
        <taxon>Ignisphaera</taxon>
    </lineage>
</organism>
<name>A0A7J2U221_9CREN</name>
<accession>A0A7J2U221</accession>
<gene>
    <name evidence="1" type="ORF">ENO26_01830</name>
</gene>
<sequence length="163" mass="18348">MSVEVYERLKKIFEECIENEKIESKEIYAAIETINREALIMKAWCLENASKGFEKLCNDYEVSKSSITRILIQLALSKAVIGQANIGEDEAGLILKNVLKVIEGFWSLTQKSLLLTDRGTLCRVLKPFQARYTIASPGYVTYLPLAIALHLSAIGFVEIIEVF</sequence>
<reference evidence="1" key="1">
    <citation type="journal article" date="2020" name="mSystems">
        <title>Genome- and Community-Level Interaction Insights into Carbon Utilization and Element Cycling Functions of Hydrothermarchaeota in Hydrothermal Sediment.</title>
        <authorList>
            <person name="Zhou Z."/>
            <person name="Liu Y."/>
            <person name="Xu W."/>
            <person name="Pan J."/>
            <person name="Luo Z.H."/>
            <person name="Li M."/>
        </authorList>
    </citation>
    <scope>NUCLEOTIDE SEQUENCE [LARGE SCALE GENOMIC DNA]</scope>
    <source>
        <strain evidence="1">SpSt-125</strain>
    </source>
</reference>
<protein>
    <submittedName>
        <fullName evidence="1">Uncharacterized protein</fullName>
    </submittedName>
</protein>
<comment type="caution">
    <text evidence="1">The sequence shown here is derived from an EMBL/GenBank/DDBJ whole genome shotgun (WGS) entry which is preliminary data.</text>
</comment>
<dbReference type="AlphaFoldDB" id="A0A7J2U221"/>